<feature type="domain" description="DUF4143" evidence="2">
    <location>
        <begin position="186"/>
        <end position="344"/>
    </location>
</feature>
<name>A0A0S8K0Q2_UNCW3</name>
<evidence type="ECO:0000313" key="3">
    <source>
        <dbReference type="EMBL" id="KPL15194.1"/>
    </source>
</evidence>
<dbReference type="Pfam" id="PF13173">
    <property type="entry name" value="AAA_14"/>
    <property type="match status" value="1"/>
</dbReference>
<proteinExistence type="predicted"/>
<dbReference type="EMBL" id="LJVE01000021">
    <property type="protein sequence ID" value="KPL15194.1"/>
    <property type="molecule type" value="Genomic_DNA"/>
</dbReference>
<dbReference type="InterPro" id="IPR041682">
    <property type="entry name" value="AAA_14"/>
</dbReference>
<organism evidence="3 4">
    <name type="scientific">candidate division WOR_3 bacterium SM1_77</name>
    <dbReference type="NCBI Taxonomy" id="1703778"/>
    <lineage>
        <taxon>Bacteria</taxon>
        <taxon>Bacteria division WOR-3</taxon>
    </lineage>
</organism>
<dbReference type="Pfam" id="PF13635">
    <property type="entry name" value="DUF4143"/>
    <property type="match status" value="1"/>
</dbReference>
<gene>
    <name evidence="3" type="ORF">AMJ74_01950</name>
</gene>
<dbReference type="AlphaFoldDB" id="A0A0S8K0Q2"/>
<evidence type="ECO:0000259" key="1">
    <source>
        <dbReference type="Pfam" id="PF13173"/>
    </source>
</evidence>
<protein>
    <recommendedName>
        <fullName evidence="5">ATPase</fullName>
    </recommendedName>
</protein>
<feature type="domain" description="AAA" evidence="1">
    <location>
        <begin position="8"/>
        <end position="124"/>
    </location>
</feature>
<comment type="caution">
    <text evidence="3">The sequence shown here is derived from an EMBL/GenBank/DDBJ whole genome shotgun (WGS) entry which is preliminary data.</text>
</comment>
<dbReference type="InterPro" id="IPR025420">
    <property type="entry name" value="DUF4143"/>
</dbReference>
<reference evidence="3 4" key="1">
    <citation type="journal article" date="2015" name="Microbiome">
        <title>Genomic resolution of linkages in carbon, nitrogen, and sulfur cycling among widespread estuary sediment bacteria.</title>
        <authorList>
            <person name="Baker B.J."/>
            <person name="Lazar C.S."/>
            <person name="Teske A.P."/>
            <person name="Dick G.J."/>
        </authorList>
    </citation>
    <scope>NUCLEOTIDE SEQUENCE [LARGE SCALE GENOMIC DNA]</scope>
    <source>
        <strain evidence="3">SM1_77</strain>
    </source>
</reference>
<dbReference type="InterPro" id="IPR027417">
    <property type="entry name" value="P-loop_NTPase"/>
</dbReference>
<dbReference type="PANTHER" id="PTHR43566">
    <property type="entry name" value="CONSERVED PROTEIN"/>
    <property type="match status" value="1"/>
</dbReference>
<dbReference type="PANTHER" id="PTHR43566:SF2">
    <property type="entry name" value="DUF4143 DOMAIN-CONTAINING PROTEIN"/>
    <property type="match status" value="1"/>
</dbReference>
<dbReference type="Proteomes" id="UP000050975">
    <property type="component" value="Unassembled WGS sequence"/>
</dbReference>
<dbReference type="SUPFAM" id="SSF52540">
    <property type="entry name" value="P-loop containing nucleoside triphosphate hydrolases"/>
    <property type="match status" value="1"/>
</dbReference>
<evidence type="ECO:0008006" key="5">
    <source>
        <dbReference type="Google" id="ProtNLM"/>
    </source>
</evidence>
<accession>A0A0S8K0Q2</accession>
<evidence type="ECO:0000313" key="4">
    <source>
        <dbReference type="Proteomes" id="UP000050975"/>
    </source>
</evidence>
<evidence type="ECO:0000259" key="2">
    <source>
        <dbReference type="Pfam" id="PF13635"/>
    </source>
</evidence>
<sequence length="393" mass="45488">MRQAIDVNPIVILSGARQTGKSTLLRNEKPFTNWRYLSFDDIDVLGQAKDDPKSLLSIEVDTVIDEIQKAPEVLSVIKRLVDENRKRRFVLSGSANLLLMKQVTETLAGRSLYFSLLPFSYSEWLVKEKPKWFLQLLNGRLPKEKKYQIVSPFPHFFRGFLPPVLRLKKNEQLSLWWEGYTKTYLERDLRELSEVSSLSDFKKVMEILAIQSGCILNETDIARKCAMSQPTVHRYINLLETSHLFVKLRPFTKGKLRRIIKSPKGYFLDPGLACYLAGYYSPDVILPESRGYLFETLILLHLNIIASLARANLFYWRTWGGKEKEVDFVLESARKAIAIEVKLSQKVGYEDIQNIKFFMDSYRNAILGLIIYNGREMVYLTRNIIAVPWTALC</sequence>